<organism evidence="2 3">
    <name type="scientific">Adiantum capillus-veneris</name>
    <name type="common">Maidenhair fern</name>
    <dbReference type="NCBI Taxonomy" id="13818"/>
    <lineage>
        <taxon>Eukaryota</taxon>
        <taxon>Viridiplantae</taxon>
        <taxon>Streptophyta</taxon>
        <taxon>Embryophyta</taxon>
        <taxon>Tracheophyta</taxon>
        <taxon>Polypodiopsida</taxon>
        <taxon>Polypodiidae</taxon>
        <taxon>Polypodiales</taxon>
        <taxon>Pteridineae</taxon>
        <taxon>Pteridaceae</taxon>
        <taxon>Vittarioideae</taxon>
        <taxon>Adiantum</taxon>
    </lineage>
</organism>
<feature type="transmembrane region" description="Helical" evidence="1">
    <location>
        <begin position="7"/>
        <end position="30"/>
    </location>
</feature>
<dbReference type="EMBL" id="JABFUD020000009">
    <property type="protein sequence ID" value="KAI5075127.1"/>
    <property type="molecule type" value="Genomic_DNA"/>
</dbReference>
<protein>
    <submittedName>
        <fullName evidence="2">Uncharacterized protein</fullName>
    </submittedName>
</protein>
<evidence type="ECO:0000313" key="3">
    <source>
        <dbReference type="Proteomes" id="UP000886520"/>
    </source>
</evidence>
<keyword evidence="3" id="KW-1185">Reference proteome</keyword>
<keyword evidence="1" id="KW-0472">Membrane</keyword>
<sequence>MASNTRFLGTAIFAGCVFIAGSIFGSVFYLTMKMDPLFDVGEEFKQGVTMTAMATATATTTPAAIPKKH</sequence>
<reference evidence="2" key="1">
    <citation type="submission" date="2021-01" db="EMBL/GenBank/DDBJ databases">
        <title>Adiantum capillus-veneris genome.</title>
        <authorList>
            <person name="Fang Y."/>
            <person name="Liao Q."/>
        </authorList>
    </citation>
    <scope>NUCLEOTIDE SEQUENCE</scope>
    <source>
        <strain evidence="2">H3</strain>
        <tissue evidence="2">Leaf</tissue>
    </source>
</reference>
<dbReference type="AlphaFoldDB" id="A0A9D4ZIG6"/>
<evidence type="ECO:0000313" key="2">
    <source>
        <dbReference type="EMBL" id="KAI5075127.1"/>
    </source>
</evidence>
<name>A0A9D4ZIG6_ADICA</name>
<gene>
    <name evidence="2" type="ORF">GOP47_0009203</name>
</gene>
<proteinExistence type="predicted"/>
<evidence type="ECO:0000256" key="1">
    <source>
        <dbReference type="SAM" id="Phobius"/>
    </source>
</evidence>
<keyword evidence="1" id="KW-0812">Transmembrane</keyword>
<dbReference type="Proteomes" id="UP000886520">
    <property type="component" value="Chromosome 9"/>
</dbReference>
<comment type="caution">
    <text evidence="2">The sequence shown here is derived from an EMBL/GenBank/DDBJ whole genome shotgun (WGS) entry which is preliminary data.</text>
</comment>
<keyword evidence="1" id="KW-1133">Transmembrane helix</keyword>
<accession>A0A9D4ZIG6</accession>